<dbReference type="AlphaFoldDB" id="A0A1F5S8P1"/>
<evidence type="ECO:0000313" key="2">
    <source>
        <dbReference type="Proteomes" id="UP000178323"/>
    </source>
</evidence>
<dbReference type="STRING" id="1797985.A2Y83_02105"/>
<accession>A0A1F5S8P1</accession>
<organism evidence="1 2">
    <name type="scientific">Candidatus Falkowbacteria bacterium RBG_13_39_14</name>
    <dbReference type="NCBI Taxonomy" id="1797985"/>
    <lineage>
        <taxon>Bacteria</taxon>
        <taxon>Candidatus Falkowiibacteriota</taxon>
    </lineage>
</organism>
<dbReference type="SUPFAM" id="SSF109604">
    <property type="entry name" value="HD-domain/PDEase-like"/>
    <property type="match status" value="1"/>
</dbReference>
<evidence type="ECO:0000313" key="1">
    <source>
        <dbReference type="EMBL" id="OGF22932.1"/>
    </source>
</evidence>
<dbReference type="Proteomes" id="UP000178323">
    <property type="component" value="Unassembled WGS sequence"/>
</dbReference>
<proteinExistence type="predicted"/>
<evidence type="ECO:0008006" key="3">
    <source>
        <dbReference type="Google" id="ProtNLM"/>
    </source>
</evidence>
<comment type="caution">
    <text evidence="1">The sequence shown here is derived from an EMBL/GenBank/DDBJ whole genome shotgun (WGS) entry which is preliminary data.</text>
</comment>
<dbReference type="EMBL" id="MFFS01000008">
    <property type="protein sequence ID" value="OGF22932.1"/>
    <property type="molecule type" value="Genomic_DNA"/>
</dbReference>
<dbReference type="Gene3D" id="1.10.3210.10">
    <property type="entry name" value="Hypothetical protein af1432"/>
    <property type="match status" value="1"/>
</dbReference>
<protein>
    <recommendedName>
        <fullName evidence="3">HD/PDEase domain-containing protein</fullName>
    </recommendedName>
</protein>
<reference evidence="1 2" key="1">
    <citation type="journal article" date="2016" name="Nat. Commun.">
        <title>Thousands of microbial genomes shed light on interconnected biogeochemical processes in an aquifer system.</title>
        <authorList>
            <person name="Anantharaman K."/>
            <person name="Brown C.T."/>
            <person name="Hug L.A."/>
            <person name="Sharon I."/>
            <person name="Castelle C.J."/>
            <person name="Probst A.J."/>
            <person name="Thomas B.C."/>
            <person name="Singh A."/>
            <person name="Wilkins M.J."/>
            <person name="Karaoz U."/>
            <person name="Brodie E.L."/>
            <person name="Williams K.H."/>
            <person name="Hubbard S.S."/>
            <person name="Banfield J.F."/>
        </authorList>
    </citation>
    <scope>NUCLEOTIDE SEQUENCE [LARGE SCALE GENOMIC DNA]</scope>
</reference>
<name>A0A1F5S8P1_9BACT</name>
<gene>
    <name evidence="1" type="ORF">A2Y83_02105</name>
</gene>
<sequence>MGFERVVNLFPYVIAAHSNQPNDQDKAFRRWDNKTPYFIHPIWCAMTVLTEESLSKKQRINGAQAVLLHDILEDTELPLPSDASFEVVVLVQNMTFKSSEEEMEQIWNKGKFVQLLKLYDKVSNLLDSGWMSDEKRMRYCEYVKQLTQVVQKNFGNLNIISIAQGIVNKIYSEVGK</sequence>